<feature type="region of interest" description="Disordered" evidence="1">
    <location>
        <begin position="76"/>
        <end position="108"/>
    </location>
</feature>
<proteinExistence type="predicted"/>
<evidence type="ECO:0000313" key="3">
    <source>
        <dbReference type="Proteomes" id="UP000299102"/>
    </source>
</evidence>
<comment type="caution">
    <text evidence="2">The sequence shown here is derived from an EMBL/GenBank/DDBJ whole genome shotgun (WGS) entry which is preliminary data.</text>
</comment>
<evidence type="ECO:0000256" key="1">
    <source>
        <dbReference type="SAM" id="MobiDB-lite"/>
    </source>
</evidence>
<keyword evidence="3" id="KW-1185">Reference proteome</keyword>
<accession>A0A4C1W4D5</accession>
<reference evidence="2 3" key="1">
    <citation type="journal article" date="2019" name="Commun. Biol.">
        <title>The bagworm genome reveals a unique fibroin gene that provides high tensile strength.</title>
        <authorList>
            <person name="Kono N."/>
            <person name="Nakamura H."/>
            <person name="Ohtoshi R."/>
            <person name="Tomita M."/>
            <person name="Numata K."/>
            <person name="Arakawa K."/>
        </authorList>
    </citation>
    <scope>NUCLEOTIDE SEQUENCE [LARGE SCALE GENOMIC DNA]</scope>
</reference>
<evidence type="ECO:0000313" key="2">
    <source>
        <dbReference type="EMBL" id="GBP45863.1"/>
    </source>
</evidence>
<dbReference type="EMBL" id="BGZK01000473">
    <property type="protein sequence ID" value="GBP45863.1"/>
    <property type="molecule type" value="Genomic_DNA"/>
</dbReference>
<gene>
    <name evidence="2" type="ORF">EVAR_31768_1</name>
</gene>
<dbReference type="Proteomes" id="UP000299102">
    <property type="component" value="Unassembled WGS sequence"/>
</dbReference>
<name>A0A4C1W4D5_EUMVA</name>
<dbReference type="AlphaFoldDB" id="A0A4C1W4D5"/>
<protein>
    <submittedName>
        <fullName evidence="2">Uncharacterized protein</fullName>
    </submittedName>
</protein>
<organism evidence="2 3">
    <name type="scientific">Eumeta variegata</name>
    <name type="common">Bagworm moth</name>
    <name type="synonym">Eumeta japonica</name>
    <dbReference type="NCBI Taxonomy" id="151549"/>
    <lineage>
        <taxon>Eukaryota</taxon>
        <taxon>Metazoa</taxon>
        <taxon>Ecdysozoa</taxon>
        <taxon>Arthropoda</taxon>
        <taxon>Hexapoda</taxon>
        <taxon>Insecta</taxon>
        <taxon>Pterygota</taxon>
        <taxon>Neoptera</taxon>
        <taxon>Endopterygota</taxon>
        <taxon>Lepidoptera</taxon>
        <taxon>Glossata</taxon>
        <taxon>Ditrysia</taxon>
        <taxon>Tineoidea</taxon>
        <taxon>Psychidae</taxon>
        <taxon>Oiketicinae</taxon>
        <taxon>Eumeta</taxon>
    </lineage>
</organism>
<sequence>MDCFEREWVMKSKWATRTASDWTIKKQREGAVSEPNRAISIDAPLGSSRPRAGAPRARISAEDGVRVAHVAAGRCSSTAPGDRTIVRPRPSTIKPHGRIARGGPSNPYTTMKKMRVLHSSNIMIRAVTELAHTSFRTTGIRIRELCGVEFERARRDAVRGSGSSSRLANGTPTCFVDYQRKMRSKFSATRQMILDSCGRARCHAGVAAARHPGGRFGYAFDNNAMNVKRCTALTGVDFCAPSPPPARPSRPIYSRAAAARAAAARARARRAF</sequence>